<dbReference type="Proteomes" id="UP000663525">
    <property type="component" value="Chromosome"/>
</dbReference>
<proteinExistence type="predicted"/>
<feature type="region of interest" description="Disordered" evidence="1">
    <location>
        <begin position="71"/>
        <end position="92"/>
    </location>
</feature>
<reference evidence="2" key="1">
    <citation type="submission" date="2020-11" db="EMBL/GenBank/DDBJ databases">
        <title>Carbohydrate-dependent, anaerobic sulfur respiration: A novel catabolism in halophilic archaea.</title>
        <authorList>
            <person name="Sorokin D.Y."/>
            <person name="Messina E."/>
            <person name="Smedile F."/>
            <person name="La Cono V."/>
            <person name="Hallsworth J.E."/>
            <person name="Yakimov M.M."/>
        </authorList>
    </citation>
    <scope>NUCLEOTIDE SEQUENCE</scope>
    <source>
        <strain evidence="2">HSR12-1</strain>
    </source>
</reference>
<evidence type="ECO:0000256" key="1">
    <source>
        <dbReference type="SAM" id="MobiDB-lite"/>
    </source>
</evidence>
<organism evidence="2 3">
    <name type="scientific">Halapricum desulfuricans</name>
    <dbReference type="NCBI Taxonomy" id="2841257"/>
    <lineage>
        <taxon>Archaea</taxon>
        <taxon>Methanobacteriati</taxon>
        <taxon>Methanobacteriota</taxon>
        <taxon>Stenosarchaea group</taxon>
        <taxon>Halobacteria</taxon>
        <taxon>Halobacteriales</taxon>
        <taxon>Haloarculaceae</taxon>
        <taxon>Halapricum</taxon>
    </lineage>
</organism>
<evidence type="ECO:0008006" key="4">
    <source>
        <dbReference type="Google" id="ProtNLM"/>
    </source>
</evidence>
<accession>A0A897N2N5</accession>
<protein>
    <recommendedName>
        <fullName evidence="4">ArsR family transcriptional regulator</fullName>
    </recommendedName>
</protein>
<dbReference type="GeneID" id="68854639"/>
<dbReference type="AlphaFoldDB" id="A0A897N2N5"/>
<evidence type="ECO:0000313" key="3">
    <source>
        <dbReference type="Proteomes" id="UP000663525"/>
    </source>
</evidence>
<gene>
    <name evidence="2" type="ORF">HSR121_1012</name>
</gene>
<evidence type="ECO:0000313" key="2">
    <source>
        <dbReference type="EMBL" id="QSG05359.1"/>
    </source>
</evidence>
<name>A0A897N2N5_9EURY</name>
<sequence length="92" mass="9791">MTADSQELIEAVKAGEMTDAGGMTTTRDVADVVSDPYETVAEKLRALEREGAIESKIFGGERVWIVPADTDVADVTSDEPPIPTDTRAPPDA</sequence>
<dbReference type="RefSeq" id="WP_229115185.1">
    <property type="nucleotide sequence ID" value="NZ_CP064787.1"/>
</dbReference>
<dbReference type="EMBL" id="CP064787">
    <property type="protein sequence ID" value="QSG05359.1"/>
    <property type="molecule type" value="Genomic_DNA"/>
</dbReference>